<organism evidence="1 2">
    <name type="scientific">Leptolyngbya boryana NIES-2135</name>
    <dbReference type="NCBI Taxonomy" id="1973484"/>
    <lineage>
        <taxon>Bacteria</taxon>
        <taxon>Bacillati</taxon>
        <taxon>Cyanobacteriota</taxon>
        <taxon>Cyanophyceae</taxon>
        <taxon>Leptolyngbyales</taxon>
        <taxon>Leptolyngbyaceae</taxon>
        <taxon>Leptolyngbya group</taxon>
        <taxon>Leptolyngbya</taxon>
    </lineage>
</organism>
<dbReference type="Pfam" id="PF13711">
    <property type="entry name" value="DUF4160"/>
    <property type="match status" value="1"/>
</dbReference>
<dbReference type="Proteomes" id="UP000217895">
    <property type="component" value="Chromosome"/>
</dbReference>
<dbReference type="EMBL" id="AP018203">
    <property type="protein sequence ID" value="BAY55872.1"/>
    <property type="molecule type" value="Genomic_DNA"/>
</dbReference>
<accession>A0A1Z4JGI4</accession>
<proteinExistence type="predicted"/>
<keyword evidence="2" id="KW-1185">Reference proteome</keyword>
<protein>
    <recommendedName>
        <fullName evidence="3">DUF4160 domain-containing protein</fullName>
    </recommendedName>
</protein>
<name>A0A1Z4JGI4_LEPBY</name>
<dbReference type="AlphaFoldDB" id="A0A1Z4JGI4"/>
<dbReference type="InterPro" id="IPR025427">
    <property type="entry name" value="DUF4160"/>
</dbReference>
<evidence type="ECO:0000313" key="1">
    <source>
        <dbReference type="EMBL" id="BAY55872.1"/>
    </source>
</evidence>
<gene>
    <name evidence="1" type="ORF">NIES2135_26970</name>
</gene>
<sequence>MGKILEDSTNNLFVYIYSDDHLPPHVHVFVGRKKSRGDKNIKISIGDDSNPPKLLQAHPDLKSADIRKAWQLVADNQDKLLIEWKKIHDREEMEERNQ</sequence>
<evidence type="ECO:0000313" key="2">
    <source>
        <dbReference type="Proteomes" id="UP000217895"/>
    </source>
</evidence>
<reference evidence="1 2" key="1">
    <citation type="submission" date="2017-06" db="EMBL/GenBank/DDBJ databases">
        <title>Genome sequencing of cyanobaciteial culture collection at National Institute for Environmental Studies (NIES).</title>
        <authorList>
            <person name="Hirose Y."/>
            <person name="Shimura Y."/>
            <person name="Fujisawa T."/>
            <person name="Nakamura Y."/>
            <person name="Kawachi M."/>
        </authorList>
    </citation>
    <scope>NUCLEOTIDE SEQUENCE [LARGE SCALE GENOMIC DNA]</scope>
    <source>
        <strain evidence="1 2">NIES-2135</strain>
    </source>
</reference>
<evidence type="ECO:0008006" key="3">
    <source>
        <dbReference type="Google" id="ProtNLM"/>
    </source>
</evidence>